<accession>A0A5J4T8R4</accession>
<name>A0A5J4T8R4_9EUKA</name>
<evidence type="ECO:0000313" key="3">
    <source>
        <dbReference type="Proteomes" id="UP000324800"/>
    </source>
</evidence>
<feature type="domain" description="Dedicator of cytokinesis N-terminal" evidence="1">
    <location>
        <begin position="49"/>
        <end position="156"/>
    </location>
</feature>
<evidence type="ECO:0000259" key="1">
    <source>
        <dbReference type="Pfam" id="PF16172"/>
    </source>
</evidence>
<dbReference type="InterPro" id="IPR032376">
    <property type="entry name" value="DOCK_N"/>
</dbReference>
<dbReference type="Proteomes" id="UP000324800">
    <property type="component" value="Unassembled WGS sequence"/>
</dbReference>
<organism evidence="2 3">
    <name type="scientific">Streblomastix strix</name>
    <dbReference type="NCBI Taxonomy" id="222440"/>
    <lineage>
        <taxon>Eukaryota</taxon>
        <taxon>Metamonada</taxon>
        <taxon>Preaxostyla</taxon>
        <taxon>Oxymonadida</taxon>
        <taxon>Streblomastigidae</taxon>
        <taxon>Streblomastix</taxon>
    </lineage>
</organism>
<dbReference type="EMBL" id="SNRW01035966">
    <property type="protein sequence ID" value="KAA6354637.1"/>
    <property type="molecule type" value="Genomic_DNA"/>
</dbReference>
<sequence>MAKIGHIADLFKQLDDIKLDADAMNESELAIQRLTRRKKCAKYSHIDFAQSPKSISAQDSDGELKQNAIYQLCLVIDSISFETFEPIDFYFSLAHFNKQTKTVTSLSEEYAIRILPTKLQTQQDNNLGSDKIAVFKDITEHDLERETVLYYRAVRTGSMFPS</sequence>
<proteinExistence type="predicted"/>
<reference evidence="2 3" key="1">
    <citation type="submission" date="2019-03" db="EMBL/GenBank/DDBJ databases">
        <title>Single cell metagenomics reveals metabolic interactions within the superorganism composed of flagellate Streblomastix strix and complex community of Bacteroidetes bacteria on its surface.</title>
        <authorList>
            <person name="Treitli S.C."/>
            <person name="Kolisko M."/>
            <person name="Husnik F."/>
            <person name="Keeling P."/>
            <person name="Hampl V."/>
        </authorList>
    </citation>
    <scope>NUCLEOTIDE SEQUENCE [LARGE SCALE GENOMIC DNA]</scope>
    <source>
        <strain evidence="2">ST1C</strain>
    </source>
</reference>
<feature type="non-terminal residue" evidence="2">
    <location>
        <position position="162"/>
    </location>
</feature>
<dbReference type="Pfam" id="PF16172">
    <property type="entry name" value="DOCK_N"/>
    <property type="match status" value="1"/>
</dbReference>
<gene>
    <name evidence="2" type="ORF">EZS28_049836</name>
</gene>
<protein>
    <recommendedName>
        <fullName evidence="1">Dedicator of cytokinesis N-terminal domain-containing protein</fullName>
    </recommendedName>
</protein>
<dbReference type="AlphaFoldDB" id="A0A5J4T8R4"/>
<comment type="caution">
    <text evidence="2">The sequence shown here is derived from an EMBL/GenBank/DDBJ whole genome shotgun (WGS) entry which is preliminary data.</text>
</comment>
<evidence type="ECO:0000313" key="2">
    <source>
        <dbReference type="EMBL" id="KAA6354637.1"/>
    </source>
</evidence>